<dbReference type="Proteomes" id="UP000031670">
    <property type="component" value="Unassembled WGS sequence"/>
</dbReference>
<sequence>MNGWQVRSKDGKQFNLDISEFHDKFEDYFTEVIYQYIIDYGRKHRASSLSRYLSCLKGLLNNFSHYCDSVEELKIQLSSNNAHTFFNTIMQDWMIERLSKGLSAKGFFKDWTRTIKVYSDCFIDTKLFDDPITPFLTPKFKEESKPIATISTGGKLTTKEERIWLANIPLHIKDEEVIQIIFDRLLKGEKHVRKVCYQRLLLIKARHERNQSFIKTGHIKPLKGNKYTALSERVYLGNNLKNTVATFNAYGINGTGRFYYKFLSAEGTKATISINMLKEELNLPESSSLFALCILLILEHPQLTPSALDEWRLTTKEEEKFGYKTVGNNKVITVYKYRRGVKLAAQNIILNEKSVQIVKTLADYTRPAREYLKKNPNLDENGDPKTTEWQSMLLRANLNSAESVKKSHAMTDHRVENSPFRQWLIEASSDELNDAERRHLATAVSLRSARNIRGISTYIETRNLRSVAEVLGHKVVNMDILSSYLPRSLLDFFNARWIRQFQNAFIFESMKESDYLFQAIDITEDNLQEFLEHHKINEIPALFERFQTASKEGKLTDTDADTTDYFDEVTFLVTEQLLRVLIAIQTIVEESNEDEQHYFKEIVSVWYQAATYILTSLSLESRNNNTLQATLKRAKSSPLNTNLIRKALIC</sequence>
<dbReference type="AlphaFoldDB" id="A0A0B8PD13"/>
<gene>
    <name evidence="1" type="ORF">JCM19232_921</name>
</gene>
<accession>A0A0B8PD13</accession>
<protein>
    <submittedName>
        <fullName evidence="1">Uncharacterized protein</fullName>
    </submittedName>
</protein>
<name>A0A0B8PD13_9VIBR</name>
<proteinExistence type="predicted"/>
<dbReference type="EMBL" id="BBSA01000012">
    <property type="protein sequence ID" value="GAM64251.1"/>
    <property type="molecule type" value="Genomic_DNA"/>
</dbReference>
<comment type="caution">
    <text evidence="1">The sequence shown here is derived from an EMBL/GenBank/DDBJ whole genome shotgun (WGS) entry which is preliminary data.</text>
</comment>
<evidence type="ECO:0000313" key="2">
    <source>
        <dbReference type="Proteomes" id="UP000031670"/>
    </source>
</evidence>
<reference evidence="1 2" key="1">
    <citation type="submission" date="2015-01" db="EMBL/GenBank/DDBJ databases">
        <title>Vibrio sp. C5 JCM 19232 whole genome shotgun sequence.</title>
        <authorList>
            <person name="Sawabe T."/>
            <person name="Meirelles P."/>
            <person name="Feng G."/>
            <person name="Sayaka M."/>
            <person name="Hattori M."/>
            <person name="Ohkuma M."/>
        </authorList>
    </citation>
    <scope>NUCLEOTIDE SEQUENCE [LARGE SCALE GENOMIC DNA]</scope>
    <source>
        <strain evidence="1 2">JCM19232</strain>
    </source>
</reference>
<organism evidence="1 2">
    <name type="scientific">Vibrio ishigakensis</name>
    <dbReference type="NCBI Taxonomy" id="1481914"/>
    <lineage>
        <taxon>Bacteria</taxon>
        <taxon>Pseudomonadati</taxon>
        <taxon>Pseudomonadota</taxon>
        <taxon>Gammaproteobacteria</taxon>
        <taxon>Vibrionales</taxon>
        <taxon>Vibrionaceae</taxon>
        <taxon>Vibrio</taxon>
    </lineage>
</organism>
<evidence type="ECO:0000313" key="1">
    <source>
        <dbReference type="EMBL" id="GAM64251.1"/>
    </source>
</evidence>
<reference evidence="1 2" key="2">
    <citation type="submission" date="2015-01" db="EMBL/GenBank/DDBJ databases">
        <authorList>
            <consortium name="NBRP consortium"/>
            <person name="Sawabe T."/>
            <person name="Meirelles P."/>
            <person name="Feng G."/>
            <person name="Sayaka M."/>
            <person name="Hattori M."/>
            <person name="Ohkuma M."/>
        </authorList>
    </citation>
    <scope>NUCLEOTIDE SEQUENCE [LARGE SCALE GENOMIC DNA]</scope>
    <source>
        <strain evidence="1 2">JCM19232</strain>
    </source>
</reference>